<name>A0A3S9WCW1_9MICO</name>
<feature type="region of interest" description="Disordered" evidence="1">
    <location>
        <begin position="269"/>
        <end position="376"/>
    </location>
</feature>
<dbReference type="KEGG" id="mlv:CVS47_02568"/>
<dbReference type="RefSeq" id="WP_127096413.1">
    <property type="nucleotide sequence ID" value="NZ_CP031423.1"/>
</dbReference>
<accession>A0A3S9WCW1</accession>
<feature type="transmembrane region" description="Helical" evidence="2">
    <location>
        <begin position="20"/>
        <end position="45"/>
    </location>
</feature>
<feature type="transmembrane region" description="Helical" evidence="2">
    <location>
        <begin position="51"/>
        <end position="71"/>
    </location>
</feature>
<dbReference type="EMBL" id="CP031423">
    <property type="protein sequence ID" value="AZS37919.1"/>
    <property type="molecule type" value="Genomic_DNA"/>
</dbReference>
<feature type="transmembrane region" description="Helical" evidence="2">
    <location>
        <begin position="118"/>
        <end position="137"/>
    </location>
</feature>
<keyword evidence="2" id="KW-0472">Membrane</keyword>
<evidence type="ECO:0000256" key="1">
    <source>
        <dbReference type="SAM" id="MobiDB-lite"/>
    </source>
</evidence>
<sequence>MTAHDPRQGSTPTDVSSSKLIRIAIWVAIGALIAAALVCVVWVLVGPSNDVIGRAFLTIFLLAAFAGVTILEARLAPRRPAWFALTSMVVWVVTLIVGAFLIWLPYRYDEYGYTYGGGAGRFLSFLLIVLILQLALLHVRLYSKAYERRVTTFTRAVTYVTVALLAILSAMLVFALMLNEFIDFGDWYWRLVVAIAILVAVGTALLPLMNVLFAPRAPRAAEGSELAPWPTYVDGQTPLPMLPDGSPDWNAYYTGYPSPGAQVFAAPQALPAQPQSWQAQPQQQWAPQAGQQPEQWPASQPEQWPARQAEQWPAPHPEQQWNAPQPAPQRPGQQWPPMQPPAPAAPAGQPQPQHPDQQARPPYEGFPPPPPLPPQR</sequence>
<organism evidence="3 4">
    <name type="scientific">Microbacterium lemovicicum</name>
    <dbReference type="NCBI Taxonomy" id="1072463"/>
    <lineage>
        <taxon>Bacteria</taxon>
        <taxon>Bacillati</taxon>
        <taxon>Actinomycetota</taxon>
        <taxon>Actinomycetes</taxon>
        <taxon>Micrococcales</taxon>
        <taxon>Microbacteriaceae</taxon>
        <taxon>Microbacterium</taxon>
    </lineage>
</organism>
<feature type="compositionally biased region" description="Low complexity" evidence="1">
    <location>
        <begin position="269"/>
        <end position="298"/>
    </location>
</feature>
<feature type="compositionally biased region" description="Low complexity" evidence="1">
    <location>
        <begin position="345"/>
        <end position="363"/>
    </location>
</feature>
<feature type="compositionally biased region" description="Pro residues" evidence="1">
    <location>
        <begin position="364"/>
        <end position="376"/>
    </location>
</feature>
<evidence type="ECO:0000313" key="3">
    <source>
        <dbReference type="EMBL" id="AZS37919.1"/>
    </source>
</evidence>
<feature type="transmembrane region" description="Helical" evidence="2">
    <location>
        <begin position="157"/>
        <end position="176"/>
    </location>
</feature>
<dbReference type="Proteomes" id="UP000276888">
    <property type="component" value="Chromosome"/>
</dbReference>
<dbReference type="OrthoDB" id="5018400at2"/>
<keyword evidence="4" id="KW-1185">Reference proteome</keyword>
<evidence type="ECO:0000313" key="4">
    <source>
        <dbReference type="Proteomes" id="UP000276888"/>
    </source>
</evidence>
<keyword evidence="2" id="KW-1133">Transmembrane helix</keyword>
<dbReference type="AlphaFoldDB" id="A0A3S9WCW1"/>
<evidence type="ECO:0000256" key="2">
    <source>
        <dbReference type="SAM" id="Phobius"/>
    </source>
</evidence>
<feature type="transmembrane region" description="Helical" evidence="2">
    <location>
        <begin position="188"/>
        <end position="209"/>
    </location>
</feature>
<evidence type="ECO:0008006" key="5">
    <source>
        <dbReference type="Google" id="ProtNLM"/>
    </source>
</evidence>
<gene>
    <name evidence="3" type="ORF">CVS47_02568</name>
</gene>
<protein>
    <recommendedName>
        <fullName evidence="5">Agglutinin receptor</fullName>
    </recommendedName>
</protein>
<keyword evidence="2" id="KW-0812">Transmembrane</keyword>
<proteinExistence type="predicted"/>
<feature type="transmembrane region" description="Helical" evidence="2">
    <location>
        <begin position="83"/>
        <end position="106"/>
    </location>
</feature>
<reference evidence="3 4" key="1">
    <citation type="submission" date="2018-08" db="EMBL/GenBank/DDBJ databases">
        <title>Microbacterium lemovicicum sp. nov., a bacterium isolated from a natural uranium-rich soil.</title>
        <authorList>
            <person name="ORTET P."/>
        </authorList>
    </citation>
    <scope>NUCLEOTIDE SEQUENCE [LARGE SCALE GENOMIC DNA]</scope>
    <source>
        <strain evidence="3 4">Viu22</strain>
    </source>
</reference>